<evidence type="ECO:0000313" key="2">
    <source>
        <dbReference type="Proteomes" id="UP000188268"/>
    </source>
</evidence>
<reference evidence="1 2" key="1">
    <citation type="submission" date="2013-09" db="EMBL/GenBank/DDBJ databases">
        <title>Corchorus capsularis genome sequencing.</title>
        <authorList>
            <person name="Alam M."/>
            <person name="Haque M.S."/>
            <person name="Islam M.S."/>
            <person name="Emdad E.M."/>
            <person name="Islam M.M."/>
            <person name="Ahmed B."/>
            <person name="Halim A."/>
            <person name="Hossen Q.M.M."/>
            <person name="Hossain M.Z."/>
            <person name="Ahmed R."/>
            <person name="Khan M.M."/>
            <person name="Islam R."/>
            <person name="Rashid M.M."/>
            <person name="Khan S.A."/>
            <person name="Rahman M.S."/>
            <person name="Alam M."/>
        </authorList>
    </citation>
    <scope>NUCLEOTIDE SEQUENCE [LARGE SCALE GENOMIC DNA]</scope>
    <source>
        <strain evidence="2">cv. CVL-1</strain>
        <tissue evidence="1">Whole seedling</tissue>
    </source>
</reference>
<evidence type="ECO:0000313" key="1">
    <source>
        <dbReference type="EMBL" id="OMO64488.1"/>
    </source>
</evidence>
<sequence length="29" mass="3449">MAVPEKEKREAFGTHYRVKEKPEKIWSSS</sequence>
<protein>
    <submittedName>
        <fullName evidence="1">Uncharacterized protein</fullName>
    </submittedName>
</protein>
<keyword evidence="2" id="KW-1185">Reference proteome</keyword>
<dbReference type="AlphaFoldDB" id="A0A1R3H292"/>
<name>A0A1R3H292_COCAP</name>
<organism evidence="1 2">
    <name type="scientific">Corchorus capsularis</name>
    <name type="common">Jute</name>
    <dbReference type="NCBI Taxonomy" id="210143"/>
    <lineage>
        <taxon>Eukaryota</taxon>
        <taxon>Viridiplantae</taxon>
        <taxon>Streptophyta</taxon>
        <taxon>Embryophyta</taxon>
        <taxon>Tracheophyta</taxon>
        <taxon>Spermatophyta</taxon>
        <taxon>Magnoliopsida</taxon>
        <taxon>eudicotyledons</taxon>
        <taxon>Gunneridae</taxon>
        <taxon>Pentapetalae</taxon>
        <taxon>rosids</taxon>
        <taxon>malvids</taxon>
        <taxon>Malvales</taxon>
        <taxon>Malvaceae</taxon>
        <taxon>Grewioideae</taxon>
        <taxon>Apeibeae</taxon>
        <taxon>Corchorus</taxon>
    </lineage>
</organism>
<dbReference type="Proteomes" id="UP000188268">
    <property type="component" value="Unassembled WGS sequence"/>
</dbReference>
<accession>A0A1R3H292</accession>
<dbReference type="EMBL" id="AWWV01012801">
    <property type="protein sequence ID" value="OMO64488.1"/>
    <property type="molecule type" value="Genomic_DNA"/>
</dbReference>
<proteinExistence type="predicted"/>
<comment type="caution">
    <text evidence="1">The sequence shown here is derived from an EMBL/GenBank/DDBJ whole genome shotgun (WGS) entry which is preliminary data.</text>
</comment>
<gene>
    <name evidence="1" type="ORF">CCACVL1_21714</name>
</gene>
<dbReference type="Gramene" id="OMO64488">
    <property type="protein sequence ID" value="OMO64488"/>
    <property type="gene ID" value="CCACVL1_21714"/>
</dbReference>